<dbReference type="Proteomes" id="UP000001168">
    <property type="component" value="Chromosome"/>
</dbReference>
<dbReference type="PANTHER" id="PTHR40051">
    <property type="entry name" value="IG HYPOTHETICAL 15966"/>
    <property type="match status" value="1"/>
</dbReference>
<reference evidence="1 2" key="5">
    <citation type="journal article" date="2007" name="Extremophiles">
        <title>Intragenomic diversity of the V1 regions of 16S rRNA genes in high-alkaline protease-producing Bacillus clausii spp.</title>
        <authorList>
            <person name="Kageyama Y."/>
            <person name="Takaki Y."/>
            <person name="Shimamura S."/>
            <person name="Nishi S."/>
            <person name="Nogi Y."/>
            <person name="Uchimura K."/>
            <person name="Kobayashi T."/>
            <person name="Hitomi J."/>
            <person name="Ozaki K."/>
            <person name="Kawai S."/>
            <person name="Ito S."/>
            <person name="Horikoshi K."/>
        </authorList>
    </citation>
    <scope>NUCLEOTIDE SEQUENCE [LARGE SCALE GENOMIC DNA]</scope>
    <source>
        <strain evidence="1 2">KSM-K16</strain>
    </source>
</reference>
<dbReference type="EMBL" id="AP006627">
    <property type="protein sequence ID" value="BAD63893.1"/>
    <property type="molecule type" value="Genomic_DNA"/>
</dbReference>
<dbReference type="KEGG" id="bcl:ABC1355"/>
<name>Q5WIB2_SHOC1</name>
<dbReference type="HOGENOM" id="CLU_131538_2_0_9"/>
<dbReference type="eggNOG" id="ENOG50336W6">
    <property type="taxonomic scope" value="Bacteria"/>
</dbReference>
<reference evidence="1 2" key="1">
    <citation type="journal article" date="1994" name="J. Ferment. Bioeng.">
        <title>Molecular cloning and nucleotide sequence of the gene for an alkaline protease from the alkalophilic Bacillus sp. KSM-K16.</title>
        <authorList>
            <person name="Hakamada Y."/>
            <person name="Kobayashi T."/>
            <person name="Hitomi J."/>
            <person name="Kawai S."/>
            <person name="Ito S."/>
        </authorList>
    </citation>
    <scope>NUCLEOTIDE SEQUENCE [LARGE SCALE GENOMIC DNA]</scope>
    <source>
        <strain evidence="1 2">KSM-K16</strain>
    </source>
</reference>
<evidence type="ECO:0008006" key="3">
    <source>
        <dbReference type="Google" id="ProtNLM"/>
    </source>
</evidence>
<reference evidence="1 2" key="2">
    <citation type="journal article" date="1995" name="Appl. Microbiol. Biotechnol.">
        <title>Purification and properties of an alkaline protease from alkalophilic Bacillus sp. KSM-K16.</title>
        <authorList>
            <person name="Kobayashi T."/>
            <person name="Hakamada Y."/>
            <person name="Adachi S."/>
            <person name="Hitomi J."/>
            <person name="Yoshimatsu T."/>
            <person name="Koike K."/>
            <person name="Kawai S."/>
            <person name="Ito S."/>
        </authorList>
    </citation>
    <scope>NUCLEOTIDE SEQUENCE [LARGE SCALE GENOMIC DNA]</scope>
    <source>
        <strain evidence="1 2">KSM-K16</strain>
    </source>
</reference>
<reference evidence="1 2" key="3">
    <citation type="journal article" date="1997" name="Protein Eng.">
        <title>High-resolution crystal structure of M-protease: phylogeny aided analysis of the high-alkaline adaptation mechanism.</title>
        <authorList>
            <person name="Shirai T."/>
            <person name="Suzuki A."/>
            <person name="Yamane T."/>
            <person name="Ashida T."/>
            <person name="Kobayashi T."/>
            <person name="Ito S."/>
        </authorList>
    </citation>
    <scope>NUCLEOTIDE SEQUENCE [LARGE SCALE GENOMIC DNA]</scope>
    <source>
        <strain evidence="1 2">KSM-K16</strain>
    </source>
</reference>
<dbReference type="InterPro" id="IPR014962">
    <property type="entry name" value="YolD"/>
</dbReference>
<reference evidence="2" key="4">
    <citation type="submission" date="2003-10" db="EMBL/GenBank/DDBJ databases">
        <title>The complete genome sequence of the alkaliphilic Bacillus clausii KSM-K16.</title>
        <authorList>
            <person name="Takaki Y."/>
            <person name="Kageyama Y."/>
            <person name="Shimamura S."/>
            <person name="Suzuki H."/>
            <person name="Nishi S."/>
            <person name="Hatada Y."/>
            <person name="Kawai S."/>
            <person name="Ito S."/>
            <person name="Horikoshi K."/>
        </authorList>
    </citation>
    <scope>NUCLEOTIDE SEQUENCE [LARGE SCALE GENOMIC DNA]</scope>
    <source>
        <strain evidence="2">KSM-K16</strain>
    </source>
</reference>
<dbReference type="AlphaFoldDB" id="Q5WIB2"/>
<organism evidence="1 2">
    <name type="scientific">Shouchella clausii (strain KSM-K16)</name>
    <name type="common">Alkalihalobacillus clausii</name>
    <dbReference type="NCBI Taxonomy" id="66692"/>
    <lineage>
        <taxon>Bacteria</taxon>
        <taxon>Bacillati</taxon>
        <taxon>Bacillota</taxon>
        <taxon>Bacilli</taxon>
        <taxon>Bacillales</taxon>
        <taxon>Bacillaceae</taxon>
        <taxon>Shouchella</taxon>
    </lineage>
</organism>
<dbReference type="PANTHER" id="PTHR40051:SF1">
    <property type="entry name" value="YOLD-LIKE FAMILY PROTEIN"/>
    <property type="match status" value="1"/>
</dbReference>
<dbReference type="Pfam" id="PF08863">
    <property type="entry name" value="YolD"/>
    <property type="match status" value="1"/>
</dbReference>
<proteinExistence type="predicted"/>
<dbReference type="OrthoDB" id="2376882at2"/>
<keyword evidence="2" id="KW-1185">Reference proteome</keyword>
<evidence type="ECO:0000313" key="1">
    <source>
        <dbReference type="EMBL" id="BAD63893.1"/>
    </source>
</evidence>
<sequence>MFCERVFVVGKEDLYINRGNLTWEEKRMMLPEHKQAWIEMQKDENKVELHGELDDDQWRAIGKVVMDALNHTLVVRLTYWQDGYYIDKDCYIYKVDELNKRVRIEYGPSDDSTREWIDMRVIYDVQRI</sequence>
<gene>
    <name evidence="1" type="ordered locus">ABC1355</name>
</gene>
<protein>
    <recommendedName>
        <fullName evidence="3">YolD-like family protein</fullName>
    </recommendedName>
</protein>
<accession>Q5WIB2</accession>
<evidence type="ECO:0000313" key="2">
    <source>
        <dbReference type="Proteomes" id="UP000001168"/>
    </source>
</evidence>